<dbReference type="PANTHER" id="PTHR42854:SF3">
    <property type="entry name" value="EUKARYOTIC TRANSLATION INITIATION FACTOR 2 SUBUNIT 3-RELATED"/>
    <property type="match status" value="1"/>
</dbReference>
<evidence type="ECO:0000256" key="3">
    <source>
        <dbReference type="ARBA" id="ARBA00022917"/>
    </source>
</evidence>
<dbReference type="GO" id="GO:0005850">
    <property type="term" value="C:eukaryotic translation initiation factor 2 complex"/>
    <property type="evidence" value="ECO:0007669"/>
    <property type="project" value="TreeGrafter"/>
</dbReference>
<dbReference type="InterPro" id="IPR015256">
    <property type="entry name" value="eIF2g_C"/>
</dbReference>
<dbReference type="VEuPathDB" id="ToxoDB:TGFOU_235970B"/>
<dbReference type="GO" id="GO:0004781">
    <property type="term" value="F:sulfate adenylyltransferase (ATP) activity"/>
    <property type="evidence" value="ECO:0007669"/>
    <property type="project" value="UniProtKB-EC"/>
</dbReference>
<sequence length="295" mass="32750">EVVACACAFFEISEAQVFLLLDASPMFCKDISSEGVVNRERVRVPFGRVMSTSIARETACARVFAARRGGHQPPGRRCWRQHQPRCVEGRRRHRSSSGNHQQRLCWQHSVPGERLAASPRCTYSACSCLRFWPVLRPIVSTIMSMFAEENPLKYAVPGGLIGVGTNIDPTLTRADRLVGQVLGHPGNLPDCFGEMEVSYYLLRRLLGVRSQEGDKSTKVSKLKKGEFLMVNIASTSVGARVAGLKPEMAKLELTGPVCTRVGDKIALSRRVDKHWRLIGWGQIHKGKTLPLLESL</sequence>
<dbReference type="InterPro" id="IPR009000">
    <property type="entry name" value="Transl_B-barrel_sf"/>
</dbReference>
<keyword evidence="1 6" id="KW-0396">Initiation factor</keyword>
<dbReference type="PANTHER" id="PTHR42854">
    <property type="entry name" value="EUKARYOTIC TRANSLATION INITIATION FACTOR 2 SUBUNIT 3 FAMILY MEMBER"/>
    <property type="match status" value="1"/>
</dbReference>
<dbReference type="GO" id="GO:0005829">
    <property type="term" value="C:cytosol"/>
    <property type="evidence" value="ECO:0007669"/>
    <property type="project" value="TreeGrafter"/>
</dbReference>
<dbReference type="InterPro" id="IPR050543">
    <property type="entry name" value="eIF2G"/>
</dbReference>
<organism evidence="6 7">
    <name type="scientific">Toxoplasma gondii FOU</name>
    <dbReference type="NCBI Taxonomy" id="943167"/>
    <lineage>
        <taxon>Eukaryota</taxon>
        <taxon>Sar</taxon>
        <taxon>Alveolata</taxon>
        <taxon>Apicomplexa</taxon>
        <taxon>Conoidasida</taxon>
        <taxon>Coccidia</taxon>
        <taxon>Eucoccidiorida</taxon>
        <taxon>Eimeriorina</taxon>
        <taxon>Sarcocystidae</taxon>
        <taxon>Toxoplasma</taxon>
    </lineage>
</organism>
<dbReference type="EMBL" id="AEYH02002975">
    <property type="protein sequence ID" value="KFG32627.1"/>
    <property type="molecule type" value="Genomic_DNA"/>
</dbReference>
<dbReference type="GO" id="GO:0003743">
    <property type="term" value="F:translation initiation factor activity"/>
    <property type="evidence" value="ECO:0007669"/>
    <property type="project" value="UniProtKB-KW"/>
</dbReference>
<dbReference type="CDD" id="cd15490">
    <property type="entry name" value="eIF2_gamma_III"/>
    <property type="match status" value="1"/>
</dbReference>
<feature type="non-terminal residue" evidence="6">
    <location>
        <position position="1"/>
    </location>
</feature>
<keyword evidence="4" id="KW-0342">GTP-binding</keyword>
<proteinExistence type="predicted"/>
<dbReference type="FunFam" id="2.40.30.10:FF:000011">
    <property type="entry name" value="Eukaryotic translation initiation factor 2 subunit gamma"/>
    <property type="match status" value="1"/>
</dbReference>
<reference evidence="6 7" key="1">
    <citation type="submission" date="2014-07" db="EMBL/GenBank/DDBJ databases">
        <authorList>
            <person name="Sibley D."/>
            <person name="Venepally P."/>
            <person name="Karamycheva S."/>
            <person name="Hadjithomas M."/>
            <person name="Khan A."/>
            <person name="Brunk B."/>
            <person name="Roos D."/>
            <person name="Caler E."/>
            <person name="Lorenzi H."/>
        </authorList>
    </citation>
    <scope>NUCLEOTIDE SEQUENCE [LARGE SCALE GENOMIC DNA]</scope>
    <source>
        <strain evidence="6 7">FOU</strain>
    </source>
</reference>
<dbReference type="GO" id="GO:0000049">
    <property type="term" value="F:tRNA binding"/>
    <property type="evidence" value="ECO:0007669"/>
    <property type="project" value="TreeGrafter"/>
</dbReference>
<dbReference type="InterPro" id="IPR009001">
    <property type="entry name" value="Transl_elong_EF1A/Init_IF2_C"/>
</dbReference>
<feature type="domain" description="Initiation factor eIF2 gamma C-terminal" evidence="5">
    <location>
        <begin position="194"/>
        <end position="283"/>
    </location>
</feature>
<keyword evidence="6" id="KW-0808">Transferase</keyword>
<evidence type="ECO:0000256" key="2">
    <source>
        <dbReference type="ARBA" id="ARBA00022741"/>
    </source>
</evidence>
<keyword evidence="6" id="KW-0548">Nucleotidyltransferase</keyword>
<dbReference type="GO" id="GO:0005525">
    <property type="term" value="F:GTP binding"/>
    <property type="evidence" value="ECO:0007669"/>
    <property type="project" value="UniProtKB-KW"/>
</dbReference>
<protein>
    <submittedName>
        <fullName evidence="6">Putative eukaryotic initiation factor-2 gamma</fullName>
        <ecNumber evidence="6">2.7.7.4</ecNumber>
    </submittedName>
</protein>
<dbReference type="AlphaFoldDB" id="A0A086JKF9"/>
<keyword evidence="2" id="KW-0547">Nucleotide-binding</keyword>
<dbReference type="Proteomes" id="UP000028838">
    <property type="component" value="Unassembled WGS sequence"/>
</dbReference>
<evidence type="ECO:0000313" key="7">
    <source>
        <dbReference type="Proteomes" id="UP000028838"/>
    </source>
</evidence>
<evidence type="ECO:0000256" key="1">
    <source>
        <dbReference type="ARBA" id="ARBA00022540"/>
    </source>
</evidence>
<accession>A0A086JKF9</accession>
<dbReference type="Pfam" id="PF09173">
    <property type="entry name" value="eIF2_C"/>
    <property type="match status" value="1"/>
</dbReference>
<evidence type="ECO:0000313" key="6">
    <source>
        <dbReference type="EMBL" id="KFG32627.1"/>
    </source>
</evidence>
<dbReference type="Gene3D" id="2.40.30.10">
    <property type="entry name" value="Translation factors"/>
    <property type="match status" value="2"/>
</dbReference>
<comment type="caution">
    <text evidence="6">The sequence shown here is derived from an EMBL/GenBank/DDBJ whole genome shotgun (WGS) entry which is preliminary data.</text>
</comment>
<dbReference type="SUPFAM" id="SSF50465">
    <property type="entry name" value="EF-Tu/eEF-1alpha/eIF2-gamma C-terminal domain"/>
    <property type="match status" value="1"/>
</dbReference>
<dbReference type="GO" id="GO:0001731">
    <property type="term" value="P:formation of translation preinitiation complex"/>
    <property type="evidence" value="ECO:0007669"/>
    <property type="project" value="TreeGrafter"/>
</dbReference>
<name>A0A086JKF9_TOXGO</name>
<keyword evidence="3" id="KW-0648">Protein biosynthesis</keyword>
<evidence type="ECO:0000259" key="5">
    <source>
        <dbReference type="Pfam" id="PF09173"/>
    </source>
</evidence>
<gene>
    <name evidence="6" type="ORF">TGFOU_235970B</name>
</gene>
<dbReference type="EC" id="2.7.7.4" evidence="6"/>
<dbReference type="SUPFAM" id="SSF50447">
    <property type="entry name" value="Translation proteins"/>
    <property type="match status" value="1"/>
</dbReference>
<evidence type="ECO:0000256" key="4">
    <source>
        <dbReference type="ARBA" id="ARBA00023134"/>
    </source>
</evidence>